<sequence>MLSLLFSAINRLLPFATPGTPLIQDLLHLGAVCALLYFAPQIQSYIKTPPPPRSDEEDEPPLAPPQRDDTAPALPAEEPREAAPQPPELHHPNHIAVGDAPAVPRPAAAAAAAADDDDADAGRLPGPAGPANTPANRPVGAKKARSLARRDQRRAYNEFLRSQGEAQRARDAEGQAEREAAAAVEKERRARVEGELRERERLERERRREVERVEREEEGRAREGVGERVEGEMRERGWVDLRALAGEVGRGVEWVEDVVRDGGWVEKREGEVVVVTEGKVLVRVRRGDVEECWRVLGQRTEVMASGKVGYEDVARVLEEVVRGRSVKT</sequence>
<dbReference type="OrthoDB" id="5397628at2759"/>
<protein>
    <submittedName>
        <fullName evidence="2">Uncharacterized protein</fullName>
    </submittedName>
</protein>
<name>A0A9P4ME62_9PEZI</name>
<evidence type="ECO:0000313" key="3">
    <source>
        <dbReference type="Proteomes" id="UP000799439"/>
    </source>
</evidence>
<feature type="compositionally biased region" description="Low complexity" evidence="1">
    <location>
        <begin position="122"/>
        <end position="138"/>
    </location>
</feature>
<accession>A0A9P4ME62</accession>
<dbReference type="AlphaFoldDB" id="A0A9P4ME62"/>
<dbReference type="EMBL" id="ML996089">
    <property type="protein sequence ID" value="KAF2150795.1"/>
    <property type="molecule type" value="Genomic_DNA"/>
</dbReference>
<reference evidence="2" key="1">
    <citation type="journal article" date="2020" name="Stud. Mycol.">
        <title>101 Dothideomycetes genomes: a test case for predicting lifestyles and emergence of pathogens.</title>
        <authorList>
            <person name="Haridas S."/>
            <person name="Albert R."/>
            <person name="Binder M."/>
            <person name="Bloem J."/>
            <person name="Labutti K."/>
            <person name="Salamov A."/>
            <person name="Andreopoulos B."/>
            <person name="Baker S."/>
            <person name="Barry K."/>
            <person name="Bills G."/>
            <person name="Bluhm B."/>
            <person name="Cannon C."/>
            <person name="Castanera R."/>
            <person name="Culley D."/>
            <person name="Daum C."/>
            <person name="Ezra D."/>
            <person name="Gonzalez J."/>
            <person name="Henrissat B."/>
            <person name="Kuo A."/>
            <person name="Liang C."/>
            <person name="Lipzen A."/>
            <person name="Lutzoni F."/>
            <person name="Magnuson J."/>
            <person name="Mondo S."/>
            <person name="Nolan M."/>
            <person name="Ohm R."/>
            <person name="Pangilinan J."/>
            <person name="Park H.-J."/>
            <person name="Ramirez L."/>
            <person name="Alfaro M."/>
            <person name="Sun H."/>
            <person name="Tritt A."/>
            <person name="Yoshinaga Y."/>
            <person name="Zwiers L.-H."/>
            <person name="Turgeon B."/>
            <person name="Goodwin S."/>
            <person name="Spatafora J."/>
            <person name="Crous P."/>
            <person name="Grigoriev I."/>
        </authorList>
    </citation>
    <scope>NUCLEOTIDE SEQUENCE</scope>
    <source>
        <strain evidence="2">CBS 260.36</strain>
    </source>
</reference>
<keyword evidence="3" id="KW-1185">Reference proteome</keyword>
<feature type="region of interest" description="Disordered" evidence="1">
    <location>
        <begin position="47"/>
        <end position="196"/>
    </location>
</feature>
<evidence type="ECO:0000256" key="1">
    <source>
        <dbReference type="SAM" id="MobiDB-lite"/>
    </source>
</evidence>
<feature type="compositionally biased region" description="Basic and acidic residues" evidence="1">
    <location>
        <begin position="167"/>
        <end position="196"/>
    </location>
</feature>
<feature type="compositionally biased region" description="Low complexity" evidence="1">
    <location>
        <begin position="96"/>
        <end position="113"/>
    </location>
</feature>
<organism evidence="2 3">
    <name type="scientific">Myriangium duriaei CBS 260.36</name>
    <dbReference type="NCBI Taxonomy" id="1168546"/>
    <lineage>
        <taxon>Eukaryota</taxon>
        <taxon>Fungi</taxon>
        <taxon>Dikarya</taxon>
        <taxon>Ascomycota</taxon>
        <taxon>Pezizomycotina</taxon>
        <taxon>Dothideomycetes</taxon>
        <taxon>Dothideomycetidae</taxon>
        <taxon>Myriangiales</taxon>
        <taxon>Myriangiaceae</taxon>
        <taxon>Myriangium</taxon>
    </lineage>
</organism>
<comment type="caution">
    <text evidence="2">The sequence shown here is derived from an EMBL/GenBank/DDBJ whole genome shotgun (WGS) entry which is preliminary data.</text>
</comment>
<gene>
    <name evidence="2" type="ORF">K461DRAFT_308672</name>
</gene>
<proteinExistence type="predicted"/>
<dbReference type="Proteomes" id="UP000799439">
    <property type="component" value="Unassembled WGS sequence"/>
</dbReference>
<evidence type="ECO:0000313" key="2">
    <source>
        <dbReference type="EMBL" id="KAF2150795.1"/>
    </source>
</evidence>